<dbReference type="PANTHER" id="PTHR10489">
    <property type="entry name" value="CELL ADHESION MOLECULE"/>
    <property type="match status" value="1"/>
</dbReference>
<evidence type="ECO:0000256" key="3">
    <source>
        <dbReference type="ARBA" id="ARBA00022475"/>
    </source>
</evidence>
<dbReference type="GO" id="GO:0016493">
    <property type="term" value="F:C-C chemokine receptor activity"/>
    <property type="evidence" value="ECO:0007669"/>
    <property type="project" value="TreeGrafter"/>
</dbReference>
<dbReference type="GO" id="GO:0019957">
    <property type="term" value="F:C-C chemokine binding"/>
    <property type="evidence" value="ECO:0007669"/>
    <property type="project" value="TreeGrafter"/>
</dbReference>
<dbReference type="EMBL" id="JAINUG010000189">
    <property type="protein sequence ID" value="KAJ8388833.1"/>
    <property type="molecule type" value="Genomic_DNA"/>
</dbReference>
<feature type="transmembrane region" description="Helical" evidence="15">
    <location>
        <begin position="238"/>
        <end position="254"/>
    </location>
</feature>
<evidence type="ECO:0000259" key="16">
    <source>
        <dbReference type="PROSITE" id="PS50262"/>
    </source>
</evidence>
<dbReference type="GO" id="GO:0009897">
    <property type="term" value="C:external side of plasma membrane"/>
    <property type="evidence" value="ECO:0007669"/>
    <property type="project" value="TreeGrafter"/>
</dbReference>
<gene>
    <name evidence="17" type="ORF">AAFF_G00125890</name>
</gene>
<feature type="domain" description="G-protein coupled receptors family 1 profile" evidence="16">
    <location>
        <begin position="49"/>
        <end position="306"/>
    </location>
</feature>
<evidence type="ECO:0000256" key="11">
    <source>
        <dbReference type="ARBA" id="ARBA00023180"/>
    </source>
</evidence>
<comment type="caution">
    <text evidence="17">The sequence shown here is derived from an EMBL/GenBank/DDBJ whole genome shotgun (WGS) entry which is preliminary data.</text>
</comment>
<dbReference type="GO" id="GO:0006955">
    <property type="term" value="P:immune response"/>
    <property type="evidence" value="ECO:0007669"/>
    <property type="project" value="TreeGrafter"/>
</dbReference>
<dbReference type="GO" id="GO:0060326">
    <property type="term" value="P:cell chemotaxis"/>
    <property type="evidence" value="ECO:0007669"/>
    <property type="project" value="TreeGrafter"/>
</dbReference>
<evidence type="ECO:0000256" key="10">
    <source>
        <dbReference type="ARBA" id="ARBA00023170"/>
    </source>
</evidence>
<evidence type="ECO:0000256" key="12">
    <source>
        <dbReference type="ARBA" id="ARBA00023224"/>
    </source>
</evidence>
<keyword evidence="6 15" id="KW-1133">Transmembrane helix</keyword>
<feature type="transmembrane region" description="Helical" evidence="15">
    <location>
        <begin position="203"/>
        <end position="226"/>
    </location>
</feature>
<dbReference type="PRINTS" id="PR00237">
    <property type="entry name" value="GPCRRHODOPSN"/>
</dbReference>
<sequence length="365" mass="41033">MLQWILFNAACAWFSYVVGIYYHRALNRGLCAAFIPALYSLVLVVGLLGNGLVLSVLFQLCRAWNVTDTFILHLAVADTLLLLTLPFWAVEAAQGWIFGTGLCKVMGAIFRINFYSGIFLLACISLDRYLSIVHAVQMYSRCKPWVVQASCLSVWLFCLLLSIPDWVFLEPVGDPRRGGNLECTHNYLRFSTSAQDWRLASRLLYHIIGFLLPSIVMVFCYSSILLRLRGSQGPQKQQAIRVILALVVVFYMNWTPFNVALLVDTIRSSSKKETGNMCEGRVALDVSLVVTAALACLHCCLNPVLYSYLCVNFWHHLLDKQGWRSQTVTNCELSLYDQPADPSPGHSEENSNSNPKRAVEKSQIC</sequence>
<feature type="transmembrane region" description="Helical" evidence="15">
    <location>
        <begin position="145"/>
        <end position="163"/>
    </location>
</feature>
<evidence type="ECO:0000256" key="4">
    <source>
        <dbReference type="ARBA" id="ARBA00022692"/>
    </source>
</evidence>
<feature type="transmembrane region" description="Helical" evidence="15">
    <location>
        <begin position="5"/>
        <end position="22"/>
    </location>
</feature>
<dbReference type="InterPro" id="IPR000276">
    <property type="entry name" value="GPCR_Rhodpsn"/>
</dbReference>
<dbReference type="PANTHER" id="PTHR10489:SF671">
    <property type="entry name" value="C-X-C CHEMOKINE RECEPTOR TYPE 3"/>
    <property type="match status" value="1"/>
</dbReference>
<feature type="transmembrane region" description="Helical" evidence="15">
    <location>
        <begin position="34"/>
        <end position="58"/>
    </location>
</feature>
<evidence type="ECO:0000256" key="8">
    <source>
        <dbReference type="ARBA" id="ARBA00023136"/>
    </source>
</evidence>
<keyword evidence="10 13" id="KW-0675">Receptor</keyword>
<evidence type="ECO:0000313" key="18">
    <source>
        <dbReference type="Proteomes" id="UP001221898"/>
    </source>
</evidence>
<dbReference type="Gene3D" id="1.20.1070.10">
    <property type="entry name" value="Rhodopsin 7-helix transmembrane proteins"/>
    <property type="match status" value="1"/>
</dbReference>
<keyword evidence="8 15" id="KW-0472">Membrane</keyword>
<dbReference type="GO" id="GO:0019722">
    <property type="term" value="P:calcium-mediated signaling"/>
    <property type="evidence" value="ECO:0007669"/>
    <property type="project" value="TreeGrafter"/>
</dbReference>
<evidence type="ECO:0000313" key="17">
    <source>
        <dbReference type="EMBL" id="KAJ8388833.1"/>
    </source>
</evidence>
<evidence type="ECO:0000256" key="9">
    <source>
        <dbReference type="ARBA" id="ARBA00023157"/>
    </source>
</evidence>
<name>A0AAD7RRL1_9TELE</name>
<evidence type="ECO:0000256" key="1">
    <source>
        <dbReference type="ARBA" id="ARBA00004412"/>
    </source>
</evidence>
<comment type="similarity">
    <text evidence="13">Belongs to the G-protein coupled receptor 1 family.</text>
</comment>
<accession>A0AAD7RRL1</accession>
<dbReference type="Pfam" id="PF00001">
    <property type="entry name" value="7tm_1"/>
    <property type="match status" value="1"/>
</dbReference>
<feature type="transmembrane region" description="Helical" evidence="15">
    <location>
        <begin position="286"/>
        <end position="311"/>
    </location>
</feature>
<dbReference type="PROSITE" id="PS50262">
    <property type="entry name" value="G_PROTEIN_RECEP_F1_2"/>
    <property type="match status" value="1"/>
</dbReference>
<dbReference type="InterPro" id="IPR000355">
    <property type="entry name" value="Chemokine_rcpt"/>
</dbReference>
<evidence type="ECO:0000256" key="14">
    <source>
        <dbReference type="SAM" id="MobiDB-lite"/>
    </source>
</evidence>
<organism evidence="17 18">
    <name type="scientific">Aldrovandia affinis</name>
    <dbReference type="NCBI Taxonomy" id="143900"/>
    <lineage>
        <taxon>Eukaryota</taxon>
        <taxon>Metazoa</taxon>
        <taxon>Chordata</taxon>
        <taxon>Craniata</taxon>
        <taxon>Vertebrata</taxon>
        <taxon>Euteleostomi</taxon>
        <taxon>Actinopterygii</taxon>
        <taxon>Neopterygii</taxon>
        <taxon>Teleostei</taxon>
        <taxon>Notacanthiformes</taxon>
        <taxon>Halosauridae</taxon>
        <taxon>Aldrovandia</taxon>
    </lineage>
</organism>
<reference evidence="17" key="1">
    <citation type="journal article" date="2023" name="Science">
        <title>Genome structures resolve the early diversification of teleost fishes.</title>
        <authorList>
            <person name="Parey E."/>
            <person name="Louis A."/>
            <person name="Montfort J."/>
            <person name="Bouchez O."/>
            <person name="Roques C."/>
            <person name="Iampietro C."/>
            <person name="Lluch J."/>
            <person name="Castinel A."/>
            <person name="Donnadieu C."/>
            <person name="Desvignes T."/>
            <person name="Floi Bucao C."/>
            <person name="Jouanno E."/>
            <person name="Wen M."/>
            <person name="Mejri S."/>
            <person name="Dirks R."/>
            <person name="Jansen H."/>
            <person name="Henkel C."/>
            <person name="Chen W.J."/>
            <person name="Zahm M."/>
            <person name="Cabau C."/>
            <person name="Klopp C."/>
            <person name="Thompson A.W."/>
            <person name="Robinson-Rechavi M."/>
            <person name="Braasch I."/>
            <person name="Lecointre G."/>
            <person name="Bobe J."/>
            <person name="Postlethwait J.H."/>
            <person name="Berthelot C."/>
            <person name="Roest Crollius H."/>
            <person name="Guiguen Y."/>
        </authorList>
    </citation>
    <scope>NUCLEOTIDE SEQUENCE</scope>
    <source>
        <strain evidence="17">NC1722</strain>
    </source>
</reference>
<keyword evidence="7 13" id="KW-0297">G-protein coupled receptor</keyword>
<protein>
    <recommendedName>
        <fullName evidence="16">G-protein coupled receptors family 1 profile domain-containing protein</fullName>
    </recommendedName>
</protein>
<evidence type="ECO:0000256" key="13">
    <source>
        <dbReference type="RuleBase" id="RU000688"/>
    </source>
</evidence>
<evidence type="ECO:0000256" key="15">
    <source>
        <dbReference type="SAM" id="Phobius"/>
    </source>
</evidence>
<feature type="region of interest" description="Disordered" evidence="14">
    <location>
        <begin position="338"/>
        <end position="365"/>
    </location>
</feature>
<keyword evidence="5" id="KW-0967">Endosome</keyword>
<keyword evidence="3" id="KW-1003">Cell membrane</keyword>
<keyword evidence="11" id="KW-0325">Glycoprotein</keyword>
<proteinExistence type="inferred from homology"/>
<keyword evidence="18" id="KW-1185">Reference proteome</keyword>
<evidence type="ECO:0000256" key="6">
    <source>
        <dbReference type="ARBA" id="ARBA00022989"/>
    </source>
</evidence>
<keyword evidence="9" id="KW-1015">Disulfide bond</keyword>
<dbReference type="InterPro" id="IPR017452">
    <property type="entry name" value="GPCR_Rhodpsn_7TM"/>
</dbReference>
<dbReference type="PROSITE" id="PS00237">
    <property type="entry name" value="G_PROTEIN_RECEP_F1_1"/>
    <property type="match status" value="1"/>
</dbReference>
<dbReference type="AlphaFoldDB" id="A0AAD7RRL1"/>
<dbReference type="PRINTS" id="PR00657">
    <property type="entry name" value="CCCHEMOKINER"/>
</dbReference>
<evidence type="ECO:0000256" key="7">
    <source>
        <dbReference type="ARBA" id="ARBA00023040"/>
    </source>
</evidence>
<keyword evidence="4 13" id="KW-0812">Transmembrane</keyword>
<dbReference type="CDD" id="cd15180">
    <property type="entry name" value="7tmA_CXCR3"/>
    <property type="match status" value="1"/>
</dbReference>
<evidence type="ECO:0000256" key="2">
    <source>
        <dbReference type="ARBA" id="ARBA00004651"/>
    </source>
</evidence>
<dbReference type="GO" id="GO:0007204">
    <property type="term" value="P:positive regulation of cytosolic calcium ion concentration"/>
    <property type="evidence" value="ECO:0007669"/>
    <property type="project" value="TreeGrafter"/>
</dbReference>
<dbReference type="InterPro" id="IPR001277">
    <property type="entry name" value="CXCR4/ACKR2"/>
</dbReference>
<dbReference type="GO" id="GO:0005769">
    <property type="term" value="C:early endosome"/>
    <property type="evidence" value="ECO:0007669"/>
    <property type="project" value="UniProtKB-SubCell"/>
</dbReference>
<dbReference type="PRINTS" id="PR00645">
    <property type="entry name" value="CXCCHMKINER4"/>
</dbReference>
<keyword evidence="12 13" id="KW-0807">Transducer</keyword>
<dbReference type="InterPro" id="IPR050119">
    <property type="entry name" value="CCR1-9-like"/>
</dbReference>
<dbReference type="SUPFAM" id="SSF81321">
    <property type="entry name" value="Family A G protein-coupled receptor-like"/>
    <property type="match status" value="1"/>
</dbReference>
<dbReference type="Proteomes" id="UP001221898">
    <property type="component" value="Unassembled WGS sequence"/>
</dbReference>
<feature type="transmembrane region" description="Helical" evidence="15">
    <location>
        <begin position="70"/>
        <end position="90"/>
    </location>
</feature>
<comment type="subcellular location">
    <subcellularLocation>
        <location evidence="2">Cell membrane</location>
        <topology evidence="2">Multi-pass membrane protein</topology>
    </subcellularLocation>
    <subcellularLocation>
        <location evidence="1">Early endosome</location>
    </subcellularLocation>
</comment>
<feature type="transmembrane region" description="Helical" evidence="15">
    <location>
        <begin position="96"/>
        <end position="124"/>
    </location>
</feature>
<evidence type="ECO:0000256" key="5">
    <source>
        <dbReference type="ARBA" id="ARBA00022753"/>
    </source>
</evidence>